<protein>
    <submittedName>
        <fullName evidence="1">Uncharacterized protein</fullName>
    </submittedName>
</protein>
<sequence length="287" mass="33188">MKQANINHRMTEIWRISLCFLCLGCQTIQSSFESKVESEFKKQPLFGLTIVTESDIRHMPTPVQKYLRYTGVIGKPKVQNIRITFDELMYQNSNSKPMVSSSDQYNFLKHPARYFFMKANKMGIPFRVLHSYSEEKATMVVRVASLFDVVNLSGEELSIAETVTVLNDLCLFIPSALIDQKITWDPVDRLSAKVIYQNGKYKVSAFLYFNEKGELVKFVSEDRSALQDDGSLRKLRWTTPVRDYKEFNGIKVPTYGEAIWNDPAGDFIYGKFFLKSVEYNLKEQNLK</sequence>
<organism evidence="1 2">
    <name type="scientific">Leptospira perdikensis</name>
    <dbReference type="NCBI Taxonomy" id="2484948"/>
    <lineage>
        <taxon>Bacteria</taxon>
        <taxon>Pseudomonadati</taxon>
        <taxon>Spirochaetota</taxon>
        <taxon>Spirochaetia</taxon>
        <taxon>Leptospirales</taxon>
        <taxon>Leptospiraceae</taxon>
        <taxon>Leptospira</taxon>
    </lineage>
</organism>
<proteinExistence type="predicted"/>
<evidence type="ECO:0000313" key="1">
    <source>
        <dbReference type="EMBL" id="TGL39808.1"/>
    </source>
</evidence>
<dbReference type="AlphaFoldDB" id="A0A4R9JFA6"/>
<dbReference type="Pfam" id="PF20181">
    <property type="entry name" value="DUF6544"/>
    <property type="match status" value="1"/>
</dbReference>
<gene>
    <name evidence="1" type="ORF">EHQ49_10525</name>
</gene>
<name>A0A4R9JFA6_9LEPT</name>
<reference evidence="1" key="1">
    <citation type="journal article" date="2019" name="PLoS Negl. Trop. Dis.">
        <title>Revisiting the worldwide diversity of Leptospira species in the environment.</title>
        <authorList>
            <person name="Vincent A.T."/>
            <person name="Schiettekatte O."/>
            <person name="Bourhy P."/>
            <person name="Veyrier F.J."/>
            <person name="Picardeau M."/>
        </authorList>
    </citation>
    <scope>NUCLEOTIDE SEQUENCE [LARGE SCALE GENOMIC DNA]</scope>
    <source>
        <strain evidence="1">201702692</strain>
    </source>
</reference>
<dbReference type="Proteomes" id="UP000298125">
    <property type="component" value="Unassembled WGS sequence"/>
</dbReference>
<keyword evidence="2" id="KW-1185">Reference proteome</keyword>
<evidence type="ECO:0000313" key="2">
    <source>
        <dbReference type="Proteomes" id="UP000298125"/>
    </source>
</evidence>
<comment type="caution">
    <text evidence="1">The sequence shown here is derived from an EMBL/GenBank/DDBJ whole genome shotgun (WGS) entry which is preliminary data.</text>
</comment>
<dbReference type="RefSeq" id="WP_135579148.1">
    <property type="nucleotide sequence ID" value="NZ_RQGA01000011.1"/>
</dbReference>
<dbReference type="EMBL" id="RQGA01000011">
    <property type="protein sequence ID" value="TGL39808.1"/>
    <property type="molecule type" value="Genomic_DNA"/>
</dbReference>
<accession>A0A4R9JFA6</accession>
<dbReference type="OrthoDB" id="9786534at2"/>
<dbReference type="InterPro" id="IPR046674">
    <property type="entry name" value="DUF6544"/>
</dbReference>